<keyword evidence="3" id="KW-1185">Reference proteome</keyword>
<organism evidence="2 3">
    <name type="scientific">Trifolium medium</name>
    <dbReference type="NCBI Taxonomy" id="97028"/>
    <lineage>
        <taxon>Eukaryota</taxon>
        <taxon>Viridiplantae</taxon>
        <taxon>Streptophyta</taxon>
        <taxon>Embryophyta</taxon>
        <taxon>Tracheophyta</taxon>
        <taxon>Spermatophyta</taxon>
        <taxon>Magnoliopsida</taxon>
        <taxon>eudicotyledons</taxon>
        <taxon>Gunneridae</taxon>
        <taxon>Pentapetalae</taxon>
        <taxon>rosids</taxon>
        <taxon>fabids</taxon>
        <taxon>Fabales</taxon>
        <taxon>Fabaceae</taxon>
        <taxon>Papilionoideae</taxon>
        <taxon>50 kb inversion clade</taxon>
        <taxon>NPAAA clade</taxon>
        <taxon>Hologalegina</taxon>
        <taxon>IRL clade</taxon>
        <taxon>Trifolieae</taxon>
        <taxon>Trifolium</taxon>
    </lineage>
</organism>
<protein>
    <submittedName>
        <fullName evidence="2">Uncharacterized protein</fullName>
    </submittedName>
</protein>
<sequence>MYGRERFPARGRRGLCNGGSDARFRRCFVLRQRWCLAAVVFGSGDYWSVMAVAIPFFPL</sequence>
<reference evidence="2 3" key="1">
    <citation type="journal article" date="2018" name="Front. Plant Sci.">
        <title>Red Clover (Trifolium pratense) and Zigzag Clover (T. medium) - A Picture of Genomic Similarities and Differences.</title>
        <authorList>
            <person name="Dluhosova J."/>
            <person name="Istvanek J."/>
            <person name="Nedelnik J."/>
            <person name="Repkova J."/>
        </authorList>
    </citation>
    <scope>NUCLEOTIDE SEQUENCE [LARGE SCALE GENOMIC DNA]</scope>
    <source>
        <strain evidence="3">cv. 10/8</strain>
        <tissue evidence="2">Leaf</tissue>
    </source>
</reference>
<dbReference type="AlphaFoldDB" id="A0A392TAS3"/>
<feature type="transmembrane region" description="Helical" evidence="1">
    <location>
        <begin position="34"/>
        <end position="57"/>
    </location>
</feature>
<evidence type="ECO:0000313" key="2">
    <source>
        <dbReference type="EMBL" id="MCI58148.1"/>
    </source>
</evidence>
<keyword evidence="1" id="KW-0472">Membrane</keyword>
<evidence type="ECO:0000313" key="3">
    <source>
        <dbReference type="Proteomes" id="UP000265520"/>
    </source>
</evidence>
<dbReference type="Proteomes" id="UP000265520">
    <property type="component" value="Unassembled WGS sequence"/>
</dbReference>
<comment type="caution">
    <text evidence="2">The sequence shown here is derived from an EMBL/GenBank/DDBJ whole genome shotgun (WGS) entry which is preliminary data.</text>
</comment>
<dbReference type="EMBL" id="LXQA010541148">
    <property type="protein sequence ID" value="MCI58148.1"/>
    <property type="molecule type" value="Genomic_DNA"/>
</dbReference>
<accession>A0A392TAS3</accession>
<keyword evidence="1" id="KW-1133">Transmembrane helix</keyword>
<name>A0A392TAS3_9FABA</name>
<evidence type="ECO:0000256" key="1">
    <source>
        <dbReference type="SAM" id="Phobius"/>
    </source>
</evidence>
<proteinExistence type="predicted"/>
<feature type="non-terminal residue" evidence="2">
    <location>
        <position position="59"/>
    </location>
</feature>
<keyword evidence="1" id="KW-0812">Transmembrane</keyword>